<sequence length="611" mass="68610">MPSFSRTLEIAVHAALEFANARRHEFTTLEHLLLALIDEPDASRVMKACSVDLDRLQETLIDFIDEGLANLVVDYEGNESVPTAAFQRVIQRAAIHIQSSGRTEVTGANVIVAMFAERESKAAIFLHEQDMTRYDAVNFIAHGVAKDPAYNEFRQVEEIEGDWDEEPADEEERLTEAEWRARYMPIETQSSSERDGKIESETKTRKKVISSGPFVFLSYAHLDQEIVTNFLPFIHSKNIRTWWDQDISPGDEWRSEIADKLEKSNVILTFWTESSTVSTSVIEEASTAQSKKKLVHVRMDDSTIPYGFSETQYVDLRAWDGTESDPNFQRLIYAIQDKLGSQTIEFASSRISHSSPMEIVAREGKLSVKDAPSNVPPEVVNPIDLDVRLKGVQQTLNNMCMMCSDNRTYQLPHTLHHCLEALKSAATTEPVTWYALEDAKCLLVDCMTDSYAAETWNVVVYKGLSNLIVRIEEIRPLLQPRQIDPETNEAKPPPPEPTIREDQISDVVSIAEDVKSELSSAESQDVLDNNTKQNFESTVEQIAELGASTEPKDKKLFKLRRAMKGLAYLTGGVVTAIGTGVMVNLLTSPSAATTLLARLKPIFESILQFFV</sequence>
<protein>
    <submittedName>
        <fullName evidence="6">ATP-dependent Clp protease ATP-binding subunit ClpA</fullName>
    </submittedName>
</protein>
<proteinExistence type="inferred from homology"/>
<dbReference type="GO" id="GO:0007165">
    <property type="term" value="P:signal transduction"/>
    <property type="evidence" value="ECO:0007669"/>
    <property type="project" value="InterPro"/>
</dbReference>
<dbReference type="Proteomes" id="UP000193061">
    <property type="component" value="Unassembled WGS sequence"/>
</dbReference>
<reference evidence="6 7" key="1">
    <citation type="submission" date="2017-03" db="EMBL/GenBank/DDBJ databases">
        <authorList>
            <person name="Afonso C.L."/>
            <person name="Miller P.J."/>
            <person name="Scott M.A."/>
            <person name="Spackman E."/>
            <person name="Goraichik I."/>
            <person name="Dimitrov K.M."/>
            <person name="Suarez D.L."/>
            <person name="Swayne D.E."/>
        </authorList>
    </citation>
    <scope>NUCLEOTIDE SEQUENCE [LARGE SCALE GENOMIC DNA]</scope>
    <source>
        <strain evidence="6 7">CECT 7450</strain>
    </source>
</reference>
<keyword evidence="4" id="KW-1133">Transmembrane helix</keyword>
<dbReference type="PROSITE" id="PS51903">
    <property type="entry name" value="CLP_R"/>
    <property type="match status" value="1"/>
</dbReference>
<feature type="region of interest" description="Disordered" evidence="3">
    <location>
        <begin position="480"/>
        <end position="502"/>
    </location>
</feature>
<keyword evidence="4" id="KW-0472">Membrane</keyword>
<keyword evidence="6" id="KW-0067">ATP-binding</keyword>
<dbReference type="GO" id="GO:0008233">
    <property type="term" value="F:peptidase activity"/>
    <property type="evidence" value="ECO:0007669"/>
    <property type="project" value="UniProtKB-KW"/>
</dbReference>
<dbReference type="GO" id="GO:0006508">
    <property type="term" value="P:proteolysis"/>
    <property type="evidence" value="ECO:0007669"/>
    <property type="project" value="UniProtKB-KW"/>
</dbReference>
<name>A0A1X6YGV6_9RHOB</name>
<dbReference type="OrthoDB" id="9803104at2"/>
<dbReference type="Pfam" id="PF13676">
    <property type="entry name" value="TIR_2"/>
    <property type="match status" value="1"/>
</dbReference>
<dbReference type="Gene3D" id="3.40.50.10140">
    <property type="entry name" value="Toll/interleukin-1 receptor homology (TIR) domain"/>
    <property type="match status" value="1"/>
</dbReference>
<keyword evidence="2" id="KW-0677">Repeat</keyword>
<evidence type="ECO:0000256" key="1">
    <source>
        <dbReference type="ARBA" id="ARBA00008675"/>
    </source>
</evidence>
<gene>
    <name evidence="6" type="primary">clpA_1</name>
    <name evidence="6" type="ORF">ROA7450_00741</name>
</gene>
<comment type="similarity">
    <text evidence="1">Belongs to the ClpA/ClpB family.</text>
</comment>
<evidence type="ECO:0000313" key="7">
    <source>
        <dbReference type="Proteomes" id="UP000193061"/>
    </source>
</evidence>
<evidence type="ECO:0000313" key="6">
    <source>
        <dbReference type="EMBL" id="SLN21049.1"/>
    </source>
</evidence>
<dbReference type="InterPro" id="IPR000157">
    <property type="entry name" value="TIR_dom"/>
</dbReference>
<accession>A0A1X6YGV6</accession>
<evidence type="ECO:0000259" key="5">
    <source>
        <dbReference type="PROSITE" id="PS51903"/>
    </source>
</evidence>
<keyword evidence="7" id="KW-1185">Reference proteome</keyword>
<feature type="domain" description="Clp R" evidence="5">
    <location>
        <begin position="1"/>
        <end position="147"/>
    </location>
</feature>
<keyword evidence="6" id="KW-0547">Nucleotide-binding</keyword>
<dbReference type="InterPro" id="IPR035897">
    <property type="entry name" value="Toll_tir_struct_dom_sf"/>
</dbReference>
<dbReference type="Pfam" id="PF02861">
    <property type="entry name" value="Clp_N"/>
    <property type="match status" value="1"/>
</dbReference>
<dbReference type="SUPFAM" id="SSF81923">
    <property type="entry name" value="Double Clp-N motif"/>
    <property type="match status" value="1"/>
</dbReference>
<dbReference type="Gene3D" id="1.10.1780.10">
    <property type="entry name" value="Clp, N-terminal domain"/>
    <property type="match status" value="1"/>
</dbReference>
<dbReference type="InterPro" id="IPR004176">
    <property type="entry name" value="Clp_R_N"/>
</dbReference>
<keyword evidence="4" id="KW-0812">Transmembrane</keyword>
<dbReference type="AlphaFoldDB" id="A0A1X6YGV6"/>
<dbReference type="EMBL" id="FWFX01000002">
    <property type="protein sequence ID" value="SLN21049.1"/>
    <property type="molecule type" value="Genomic_DNA"/>
</dbReference>
<dbReference type="SUPFAM" id="SSF52200">
    <property type="entry name" value="Toll/Interleukin receptor TIR domain"/>
    <property type="match status" value="1"/>
</dbReference>
<dbReference type="InterPro" id="IPR036628">
    <property type="entry name" value="Clp_N_dom_sf"/>
</dbReference>
<organism evidence="6 7">
    <name type="scientific">Roseovarius albus</name>
    <dbReference type="NCBI Taxonomy" id="1247867"/>
    <lineage>
        <taxon>Bacteria</taxon>
        <taxon>Pseudomonadati</taxon>
        <taxon>Pseudomonadota</taxon>
        <taxon>Alphaproteobacteria</taxon>
        <taxon>Rhodobacterales</taxon>
        <taxon>Roseobacteraceae</taxon>
        <taxon>Roseovarius</taxon>
    </lineage>
</organism>
<evidence type="ECO:0000256" key="2">
    <source>
        <dbReference type="PROSITE-ProRule" id="PRU01251"/>
    </source>
</evidence>
<keyword evidence="6" id="KW-0645">Protease</keyword>
<evidence type="ECO:0000256" key="3">
    <source>
        <dbReference type="SAM" id="MobiDB-lite"/>
    </source>
</evidence>
<dbReference type="GO" id="GO:0005524">
    <property type="term" value="F:ATP binding"/>
    <property type="evidence" value="ECO:0007669"/>
    <property type="project" value="UniProtKB-KW"/>
</dbReference>
<feature type="transmembrane region" description="Helical" evidence="4">
    <location>
        <begin position="565"/>
        <end position="586"/>
    </location>
</feature>
<evidence type="ECO:0000256" key="4">
    <source>
        <dbReference type="SAM" id="Phobius"/>
    </source>
</evidence>
<keyword evidence="6" id="KW-0378">Hydrolase</keyword>